<protein>
    <submittedName>
        <fullName evidence="2">Uncharacterized protein</fullName>
    </submittedName>
</protein>
<evidence type="ECO:0000313" key="2">
    <source>
        <dbReference type="EMBL" id="CAK0900980.1"/>
    </source>
</evidence>
<feature type="compositionally biased region" description="Pro residues" evidence="1">
    <location>
        <begin position="343"/>
        <end position="352"/>
    </location>
</feature>
<gene>
    <name evidence="2" type="ORF">PCOR1329_LOCUS78099</name>
</gene>
<evidence type="ECO:0000313" key="3">
    <source>
        <dbReference type="Proteomes" id="UP001189429"/>
    </source>
</evidence>
<evidence type="ECO:0000256" key="1">
    <source>
        <dbReference type="SAM" id="MobiDB-lite"/>
    </source>
</evidence>
<feature type="compositionally biased region" description="Basic residues" evidence="1">
    <location>
        <begin position="367"/>
        <end position="386"/>
    </location>
</feature>
<feature type="compositionally biased region" description="Low complexity" evidence="1">
    <location>
        <begin position="389"/>
        <end position="408"/>
    </location>
</feature>
<dbReference type="EMBL" id="CAUYUJ010020860">
    <property type="protein sequence ID" value="CAK0900980.1"/>
    <property type="molecule type" value="Genomic_DNA"/>
</dbReference>
<proteinExistence type="predicted"/>
<feature type="compositionally biased region" description="Basic residues" evidence="1">
    <location>
        <begin position="327"/>
        <end position="341"/>
    </location>
</feature>
<feature type="compositionally biased region" description="Pro residues" evidence="1">
    <location>
        <begin position="220"/>
        <end position="230"/>
    </location>
</feature>
<feature type="compositionally biased region" description="Basic residues" evidence="1">
    <location>
        <begin position="409"/>
        <end position="441"/>
    </location>
</feature>
<comment type="caution">
    <text evidence="2">The sequence shown here is derived from an EMBL/GenBank/DDBJ whole genome shotgun (WGS) entry which is preliminary data.</text>
</comment>
<feature type="compositionally biased region" description="Basic residues" evidence="1">
    <location>
        <begin position="448"/>
        <end position="467"/>
    </location>
</feature>
<dbReference type="Proteomes" id="UP001189429">
    <property type="component" value="Unassembled WGS sequence"/>
</dbReference>
<name>A0ABN9XRY8_9DINO</name>
<feature type="region of interest" description="Disordered" evidence="1">
    <location>
        <begin position="216"/>
        <end position="467"/>
    </location>
</feature>
<organism evidence="2 3">
    <name type="scientific">Prorocentrum cordatum</name>
    <dbReference type="NCBI Taxonomy" id="2364126"/>
    <lineage>
        <taxon>Eukaryota</taxon>
        <taxon>Sar</taxon>
        <taxon>Alveolata</taxon>
        <taxon>Dinophyceae</taxon>
        <taxon>Prorocentrales</taxon>
        <taxon>Prorocentraceae</taxon>
        <taxon>Prorocentrum</taxon>
    </lineage>
</organism>
<sequence>MGPAGRELSVPPGFSFASPMIRPLGLESFWPWLPKHPVQDRASRRQAAGTPATSHLGKMEVALLKHNNLPEDAILSIRAGTVRRQAACNSGRPFRFPKSAEEAAVPLKIDILKQVGSAYLVLKPGTDQYKVLFPKDPAGMELEVKVMKLDGAAAVAAGADKEVEDPKDAANGAKAAKDYLEQHQVLQFVQGVLQTVIKEKPEDPFGYMARHFMGGYDASAPPPPPPPAVPAPAEKAQSAEAPAPAAEEVKPEVAPVAPAEAKPAEAPAPSAEEAKPRRRSPRRPPRQLQRRRSPRRPPCQLQRRRSPRRVPRQLPRRRSPWRPPRQLQRRPSPRRPPRQLPRRPSPWRPPRQLPRRRSPRRPPCQLPRRRSPRRPPRQLQRRRSPRRPPQQLQRRPSPQRPPRQLQRMRSPRRPPRQLPRRRSPRRVPRQLPRKPNPRRLPHQLQKWRSPRRPPRQLPRRRSLLRPL</sequence>
<keyword evidence="3" id="KW-1185">Reference proteome</keyword>
<feature type="compositionally biased region" description="Low complexity" evidence="1">
    <location>
        <begin position="231"/>
        <end position="271"/>
    </location>
</feature>
<reference evidence="2" key="1">
    <citation type="submission" date="2023-10" db="EMBL/GenBank/DDBJ databases">
        <authorList>
            <person name="Chen Y."/>
            <person name="Shah S."/>
            <person name="Dougan E. K."/>
            <person name="Thang M."/>
            <person name="Chan C."/>
        </authorList>
    </citation>
    <scope>NUCLEOTIDE SEQUENCE [LARGE SCALE GENOMIC DNA]</scope>
</reference>
<accession>A0ABN9XRY8</accession>
<feature type="compositionally biased region" description="Basic residues" evidence="1">
    <location>
        <begin position="276"/>
        <end position="295"/>
    </location>
</feature>
<feature type="compositionally biased region" description="Basic residues" evidence="1">
    <location>
        <begin position="302"/>
        <end position="320"/>
    </location>
</feature>
<dbReference type="SUPFAM" id="SSF47391">
    <property type="entry name" value="Dimerization-anchoring domain of cAMP-dependent PK regulatory subunit"/>
    <property type="match status" value="1"/>
</dbReference>